<evidence type="ECO:0000259" key="1">
    <source>
        <dbReference type="PROSITE" id="PS51186"/>
    </source>
</evidence>
<sequence>MADLPTLTTGRLVLRALARSDAEAMHHFFSDEEAMTWWSDGPHKTLQETADYVKVNASGERYLTWAITEDGGEALGWIAVIPGRDGVAEIGYNLRRSHWRRGLVGEALSEIIRHCFEERGLRRLTADTDPDNAGSNALLEKLGFQREGYLREEWTTHIGIRDSIIWALLKREWEAR</sequence>
<feature type="domain" description="N-acetyltransferase" evidence="1">
    <location>
        <begin position="12"/>
        <end position="171"/>
    </location>
</feature>
<dbReference type="InterPro" id="IPR016181">
    <property type="entry name" value="Acyl_CoA_acyltransferase"/>
</dbReference>
<dbReference type="RefSeq" id="WP_185800630.1">
    <property type="nucleotide sequence ID" value="NZ_JACJVJ010000001.1"/>
</dbReference>
<comment type="caution">
    <text evidence="2">The sequence shown here is derived from an EMBL/GenBank/DDBJ whole genome shotgun (WGS) entry which is preliminary data.</text>
</comment>
<dbReference type="EMBL" id="JACJVJ010000001">
    <property type="protein sequence ID" value="MBC2777420.1"/>
    <property type="molecule type" value="Genomic_DNA"/>
</dbReference>
<dbReference type="InterPro" id="IPR051531">
    <property type="entry name" value="N-acetyltransferase"/>
</dbReference>
<evidence type="ECO:0000313" key="3">
    <source>
        <dbReference type="Proteomes" id="UP000564378"/>
    </source>
</evidence>
<keyword evidence="3" id="KW-1185">Reference proteome</keyword>
<organism evidence="2 3">
    <name type="scientific">Parasphingopyxis marina</name>
    <dbReference type="NCBI Taxonomy" id="2761622"/>
    <lineage>
        <taxon>Bacteria</taxon>
        <taxon>Pseudomonadati</taxon>
        <taxon>Pseudomonadota</taxon>
        <taxon>Alphaproteobacteria</taxon>
        <taxon>Sphingomonadales</taxon>
        <taxon>Sphingomonadaceae</taxon>
        <taxon>Parasphingopyxis</taxon>
    </lineage>
</organism>
<gene>
    <name evidence="2" type="ORF">H6P80_07275</name>
</gene>
<name>A0A842HZQ8_9SPHN</name>
<dbReference type="SUPFAM" id="SSF55729">
    <property type="entry name" value="Acyl-CoA N-acyltransferases (Nat)"/>
    <property type="match status" value="1"/>
</dbReference>
<reference evidence="2 3" key="1">
    <citation type="submission" date="2020-08" db="EMBL/GenBank/DDBJ databases">
        <title>Draft genome sequence of Parasphingopyxis sp. GrpM-11.</title>
        <authorList>
            <person name="Oh J."/>
            <person name="Roh D.-H."/>
        </authorList>
    </citation>
    <scope>NUCLEOTIDE SEQUENCE [LARGE SCALE GENOMIC DNA]</scope>
    <source>
        <strain evidence="2 3">GrpM-11</strain>
    </source>
</reference>
<dbReference type="Proteomes" id="UP000564378">
    <property type="component" value="Unassembled WGS sequence"/>
</dbReference>
<dbReference type="PANTHER" id="PTHR43792">
    <property type="entry name" value="GNAT FAMILY, PUTATIVE (AFU_ORTHOLOGUE AFUA_3G00765)-RELATED-RELATED"/>
    <property type="match status" value="1"/>
</dbReference>
<keyword evidence="2" id="KW-0808">Transferase</keyword>
<dbReference type="InterPro" id="IPR000182">
    <property type="entry name" value="GNAT_dom"/>
</dbReference>
<protein>
    <submittedName>
        <fullName evidence="2">GNAT family N-acetyltransferase</fullName>
    </submittedName>
</protein>
<accession>A0A842HZQ8</accession>
<dbReference type="Gene3D" id="3.40.630.30">
    <property type="match status" value="1"/>
</dbReference>
<dbReference type="PROSITE" id="PS51186">
    <property type="entry name" value="GNAT"/>
    <property type="match status" value="1"/>
</dbReference>
<dbReference type="GO" id="GO:0016747">
    <property type="term" value="F:acyltransferase activity, transferring groups other than amino-acyl groups"/>
    <property type="evidence" value="ECO:0007669"/>
    <property type="project" value="InterPro"/>
</dbReference>
<evidence type="ECO:0000313" key="2">
    <source>
        <dbReference type="EMBL" id="MBC2777420.1"/>
    </source>
</evidence>
<proteinExistence type="predicted"/>
<dbReference type="AlphaFoldDB" id="A0A842HZQ8"/>
<dbReference type="Pfam" id="PF13302">
    <property type="entry name" value="Acetyltransf_3"/>
    <property type="match status" value="1"/>
</dbReference>